<comment type="similarity">
    <text evidence="1">Belongs to the DNA polymerase type-B family.</text>
</comment>
<keyword evidence="3" id="KW-0808">Transferase</keyword>
<dbReference type="SUPFAM" id="SSF53098">
    <property type="entry name" value="Ribonuclease H-like"/>
    <property type="match status" value="1"/>
</dbReference>
<reference evidence="10" key="1">
    <citation type="journal article" date="2003" name="J. Bacteriol.">
        <title>Identification and characterization of phytoplasmal genes, employing a novel method of isolating phytoplasmal genomic DNA.</title>
        <authorList>
            <person name="Melamed S."/>
            <person name="Tanne E."/>
            <person name="Ben-Haim R."/>
            <person name="Edelbaum O."/>
            <person name="Yogev D."/>
            <person name="Sela I."/>
        </authorList>
    </citation>
    <scope>NUCLEOTIDE SEQUENCE</scope>
</reference>
<evidence type="ECO:0000256" key="8">
    <source>
        <dbReference type="ARBA" id="ARBA00049244"/>
    </source>
</evidence>
<evidence type="ECO:0000256" key="3">
    <source>
        <dbReference type="ARBA" id="ARBA00022679"/>
    </source>
</evidence>
<evidence type="ECO:0000313" key="10">
    <source>
        <dbReference type="EMBL" id="AAO61964.1"/>
    </source>
</evidence>
<feature type="domain" description="DNA-directed DNA polymerase family B mitochondria/virus" evidence="9">
    <location>
        <begin position="12"/>
        <end position="89"/>
    </location>
</feature>
<dbReference type="GO" id="GO:0000166">
    <property type="term" value="F:nucleotide binding"/>
    <property type="evidence" value="ECO:0007669"/>
    <property type="project" value="InterPro"/>
</dbReference>
<dbReference type="GO" id="GO:0003887">
    <property type="term" value="F:DNA-directed DNA polymerase activity"/>
    <property type="evidence" value="ECO:0007669"/>
    <property type="project" value="UniProtKB-KW"/>
</dbReference>
<evidence type="ECO:0000256" key="5">
    <source>
        <dbReference type="ARBA" id="ARBA00022705"/>
    </source>
</evidence>
<name>Q847S2_ASTYP</name>
<dbReference type="GO" id="GO:0003677">
    <property type="term" value="F:DNA binding"/>
    <property type="evidence" value="ECO:0007669"/>
    <property type="project" value="UniProtKB-KW"/>
</dbReference>
<comment type="catalytic activity">
    <reaction evidence="8">
        <text>DNA(n) + a 2'-deoxyribonucleoside 5'-triphosphate = DNA(n+1) + diphosphate</text>
        <dbReference type="Rhea" id="RHEA:22508"/>
        <dbReference type="Rhea" id="RHEA-COMP:17339"/>
        <dbReference type="Rhea" id="RHEA-COMP:17340"/>
        <dbReference type="ChEBI" id="CHEBI:33019"/>
        <dbReference type="ChEBI" id="CHEBI:61560"/>
        <dbReference type="ChEBI" id="CHEBI:173112"/>
        <dbReference type="EC" id="2.7.7.7"/>
    </reaction>
</comment>
<evidence type="ECO:0000256" key="7">
    <source>
        <dbReference type="ARBA" id="ARBA00023125"/>
    </source>
</evidence>
<protein>
    <recommendedName>
        <fullName evidence="2">DNA-directed DNA polymerase</fullName>
        <ecNumber evidence="2">2.7.7.7</ecNumber>
    </recommendedName>
</protein>
<dbReference type="PANTHER" id="PTHR33568:SF3">
    <property type="entry name" value="DNA-DIRECTED DNA POLYMERASE"/>
    <property type="match status" value="1"/>
</dbReference>
<dbReference type="InterPro" id="IPR036397">
    <property type="entry name" value="RNaseH_sf"/>
</dbReference>
<dbReference type="InterPro" id="IPR004868">
    <property type="entry name" value="DNA-dir_DNA_pol_B_mt/vir"/>
</dbReference>
<proteinExistence type="inferred from homology"/>
<evidence type="ECO:0000256" key="1">
    <source>
        <dbReference type="ARBA" id="ARBA00005755"/>
    </source>
</evidence>
<dbReference type="GO" id="GO:0006260">
    <property type="term" value="P:DNA replication"/>
    <property type="evidence" value="ECO:0007669"/>
    <property type="project" value="UniProtKB-KW"/>
</dbReference>
<evidence type="ECO:0000259" key="9">
    <source>
        <dbReference type="Pfam" id="PF03175"/>
    </source>
</evidence>
<evidence type="ECO:0000256" key="6">
    <source>
        <dbReference type="ARBA" id="ARBA00022932"/>
    </source>
</evidence>
<accession>Q847S2</accession>
<keyword evidence="6" id="KW-0239">DNA-directed DNA polymerase</keyword>
<evidence type="ECO:0000256" key="4">
    <source>
        <dbReference type="ARBA" id="ARBA00022695"/>
    </source>
</evidence>
<dbReference type="Gene3D" id="3.30.420.10">
    <property type="entry name" value="Ribonuclease H-like superfamily/Ribonuclease H"/>
    <property type="match status" value="1"/>
</dbReference>
<dbReference type="EMBL" id="AY191282">
    <property type="protein sequence ID" value="AAO61964.1"/>
    <property type="molecule type" value="Genomic_DNA"/>
</dbReference>
<keyword evidence="7" id="KW-0238">DNA-binding</keyword>
<keyword evidence="5" id="KW-0235">DNA replication</keyword>
<dbReference type="InterPro" id="IPR012337">
    <property type="entry name" value="RNaseH-like_sf"/>
</dbReference>
<sequence length="107" mass="12399">MDYVMETRKQFKNVCVIAHNGQGFDFQFILRYILEETKFTPNIVPRGTKIILMEVANVRFIDSLSYFPMSLSALPKAFDLPPEKKKGYFSTFVQHIGKPKLCGPYAW</sequence>
<dbReference type="Pfam" id="PF03175">
    <property type="entry name" value="DNA_pol_B_2"/>
    <property type="match status" value="1"/>
</dbReference>
<keyword evidence="4" id="KW-0548">Nucleotidyltransferase</keyword>
<evidence type="ECO:0000256" key="2">
    <source>
        <dbReference type="ARBA" id="ARBA00012417"/>
    </source>
</evidence>
<dbReference type="EC" id="2.7.7.7" evidence="2"/>
<dbReference type="AlphaFoldDB" id="Q847S2"/>
<dbReference type="PANTHER" id="PTHR33568">
    <property type="entry name" value="DNA POLYMERASE"/>
    <property type="match status" value="1"/>
</dbReference>
<organism evidence="10">
    <name type="scientific">Aster yellows phytoplasma</name>
    <dbReference type="NCBI Taxonomy" id="35779"/>
    <lineage>
        <taxon>Bacteria</taxon>
        <taxon>Bacillati</taxon>
        <taxon>Mycoplasmatota</taxon>
        <taxon>Mollicutes</taxon>
        <taxon>Acholeplasmatales</taxon>
        <taxon>Acholeplasmataceae</taxon>
        <taxon>Candidatus Phytoplasma</taxon>
        <taxon>16SrI (Aster yellows group)</taxon>
    </lineage>
</organism>